<dbReference type="Gene3D" id="3.20.20.140">
    <property type="entry name" value="Metal-dependent hydrolases"/>
    <property type="match status" value="1"/>
</dbReference>
<dbReference type="InterPro" id="IPR032466">
    <property type="entry name" value="Metal_Hydrolase"/>
</dbReference>
<evidence type="ECO:0000313" key="1">
    <source>
        <dbReference type="EMBL" id="KUK18030.1"/>
    </source>
</evidence>
<sequence length="315" mass="35937">MTYKIFDAHSDIPDYVYFQRIKGRTKVLETEFDNFFGEFVKVRVAAVWTRPEKRNMALQYALEMINQLYKDVGESTKFAIVKNTKEMENALKNNKIALWIGMEGGEPLQESLDLLEVFHTLGLRVLTLTWNLRNAIGDGCTERTNGGLTNFGIEVVGKAEELGILVDLSHINEQGFWDVLDMTKTPLIASHSNARALCDHVRNLRDEQIKAIAERDGVIGVTAYPPFIHKTKPTLKGMIDHIKYMVDLVGYKHVGLGFDFTEYLAGWEGANVLENFKNEQDIPQLVKILTENFTEKEVKAITFENFRRVFKKVVG</sequence>
<dbReference type="InterPro" id="IPR008257">
    <property type="entry name" value="Pept_M19"/>
</dbReference>
<dbReference type="PANTHER" id="PTHR10443">
    <property type="entry name" value="MICROSOMAL DIPEPTIDASE"/>
    <property type="match status" value="1"/>
</dbReference>
<dbReference type="PROSITE" id="PS51365">
    <property type="entry name" value="RENAL_DIPEPTIDASE_2"/>
    <property type="match status" value="1"/>
</dbReference>
<dbReference type="RefSeq" id="WP_283217388.1">
    <property type="nucleotide sequence ID" value="NZ_LGFD01000009.1"/>
</dbReference>
<evidence type="ECO:0000313" key="2">
    <source>
        <dbReference type="Proteomes" id="UP000053911"/>
    </source>
</evidence>
<comment type="caution">
    <text evidence="1">The sequence shown here is derived from an EMBL/GenBank/DDBJ whole genome shotgun (WGS) entry which is preliminary data.</text>
</comment>
<dbReference type="AlphaFoldDB" id="A0A101EN67"/>
<dbReference type="GO" id="GO:0006508">
    <property type="term" value="P:proteolysis"/>
    <property type="evidence" value="ECO:0007669"/>
    <property type="project" value="InterPro"/>
</dbReference>
<dbReference type="EMBL" id="LGFD01000009">
    <property type="protein sequence ID" value="KUK18030.1"/>
    <property type="molecule type" value="Genomic_DNA"/>
</dbReference>
<accession>A0A101EN67</accession>
<protein>
    <submittedName>
        <fullName evidence="1">Membrane dipeptidase</fullName>
    </submittedName>
</protein>
<dbReference type="PATRIC" id="fig|172049.5.peg.1419"/>
<proteinExistence type="predicted"/>
<dbReference type="Proteomes" id="UP000053911">
    <property type="component" value="Unassembled WGS sequence"/>
</dbReference>
<reference evidence="2" key="1">
    <citation type="journal article" date="2015" name="MBio">
        <title>Genome-Resolved Metagenomic Analysis Reveals Roles for Candidate Phyla and Other Microbial Community Members in Biogeochemical Transformations in Oil Reservoirs.</title>
        <authorList>
            <person name="Hu P."/>
            <person name="Tom L."/>
            <person name="Singh A."/>
            <person name="Thomas B.C."/>
            <person name="Baker B.J."/>
            <person name="Piceno Y.M."/>
            <person name="Andersen G.L."/>
            <person name="Banfield J.F."/>
        </authorList>
    </citation>
    <scope>NUCLEOTIDE SEQUENCE [LARGE SCALE GENOMIC DNA]</scope>
</reference>
<dbReference type="CDD" id="cd01301">
    <property type="entry name" value="rDP_like"/>
    <property type="match status" value="1"/>
</dbReference>
<dbReference type="PANTHER" id="PTHR10443:SF12">
    <property type="entry name" value="DIPEPTIDASE"/>
    <property type="match status" value="1"/>
</dbReference>
<gene>
    <name evidence="1" type="ORF">XD54_0646</name>
</gene>
<dbReference type="SUPFAM" id="SSF51556">
    <property type="entry name" value="Metallo-dependent hydrolases"/>
    <property type="match status" value="1"/>
</dbReference>
<dbReference type="GO" id="GO:0070573">
    <property type="term" value="F:metallodipeptidase activity"/>
    <property type="evidence" value="ECO:0007669"/>
    <property type="project" value="InterPro"/>
</dbReference>
<dbReference type="Pfam" id="PF01244">
    <property type="entry name" value="Peptidase_M19"/>
    <property type="match status" value="1"/>
</dbReference>
<organism evidence="1 2">
    <name type="scientific">Thermococcus sibiricus</name>
    <dbReference type="NCBI Taxonomy" id="172049"/>
    <lineage>
        <taxon>Archaea</taxon>
        <taxon>Methanobacteriati</taxon>
        <taxon>Methanobacteriota</taxon>
        <taxon>Thermococci</taxon>
        <taxon>Thermococcales</taxon>
        <taxon>Thermococcaceae</taxon>
        <taxon>Thermococcus</taxon>
    </lineage>
</organism>
<name>A0A101EN67_9EURY</name>